<reference evidence="1 2" key="1">
    <citation type="submission" date="2020-06" db="EMBL/GenBank/DDBJ databases">
        <authorList>
            <person name="Criscuolo A."/>
        </authorList>
    </citation>
    <scope>NUCLEOTIDE SEQUENCE [LARGE SCALE GENOMIC DNA]</scope>
    <source>
        <strain evidence="2">CIP 111411</strain>
    </source>
</reference>
<evidence type="ECO:0000313" key="1">
    <source>
        <dbReference type="EMBL" id="CAD0002029.1"/>
    </source>
</evidence>
<comment type="caution">
    <text evidence="1">The sequence shown here is derived from an EMBL/GenBank/DDBJ whole genome shotgun (WGS) entry which is preliminary data.</text>
</comment>
<evidence type="ECO:0000313" key="2">
    <source>
        <dbReference type="Proteomes" id="UP000530060"/>
    </source>
</evidence>
<dbReference type="EMBL" id="CAIJDP010000058">
    <property type="protein sequence ID" value="CAD0002029.1"/>
    <property type="molecule type" value="Genomic_DNA"/>
</dbReference>
<sequence>MDFKGGTIIIGSLLWDKTPIRHKWRTLCLNEISTKTPVKVKIRYGRQSQSRQNTYSMIFSNHPTTEYGQAYILGFKEIIKNARILESQAFALASAEGLWGDKPSLNKSWGTVGLLTNPNIDSKNKTGADIIKKRWTEIYQNYKNTFKATKYCIDNELPVIDDNGFLNIDWTEEMNDYDFLIATPVVPNIKKALTAKEIADIMKENNYFEYFDNNVANDITTFQDNEIRQSLGR</sequence>
<organism evidence="1 2">
    <name type="scientific">Flavobacterium salmonis</name>
    <dbReference type="NCBI Taxonomy" id="2654844"/>
    <lineage>
        <taxon>Bacteria</taxon>
        <taxon>Pseudomonadati</taxon>
        <taxon>Bacteroidota</taxon>
        <taxon>Flavobacteriia</taxon>
        <taxon>Flavobacteriales</taxon>
        <taxon>Flavobacteriaceae</taxon>
        <taxon>Flavobacterium</taxon>
    </lineage>
</organism>
<gene>
    <name evidence="1" type="ORF">FLAT13_00883</name>
</gene>
<protein>
    <submittedName>
        <fullName evidence="1">Uncharacterized protein</fullName>
    </submittedName>
</protein>
<dbReference type="RefSeq" id="WP_180908052.1">
    <property type="nucleotide sequence ID" value="NZ_CAIJDP010000058.1"/>
</dbReference>
<dbReference type="Proteomes" id="UP000530060">
    <property type="component" value="Unassembled WGS sequence"/>
</dbReference>
<keyword evidence="2" id="KW-1185">Reference proteome</keyword>
<accession>A0A6V6YRX1</accession>
<dbReference type="AlphaFoldDB" id="A0A6V6YRX1"/>
<proteinExistence type="predicted"/>
<name>A0A6V6YRX1_9FLAO</name>